<evidence type="ECO:0000313" key="3">
    <source>
        <dbReference type="Proteomes" id="UP000053766"/>
    </source>
</evidence>
<name>A0A0D8XHH9_DICVI</name>
<organism evidence="2 3">
    <name type="scientific">Dictyocaulus viviparus</name>
    <name type="common">Bovine lungworm</name>
    <dbReference type="NCBI Taxonomy" id="29172"/>
    <lineage>
        <taxon>Eukaryota</taxon>
        <taxon>Metazoa</taxon>
        <taxon>Ecdysozoa</taxon>
        <taxon>Nematoda</taxon>
        <taxon>Chromadorea</taxon>
        <taxon>Rhabditida</taxon>
        <taxon>Rhabditina</taxon>
        <taxon>Rhabditomorpha</taxon>
        <taxon>Strongyloidea</taxon>
        <taxon>Metastrongylidae</taxon>
        <taxon>Dictyocaulus</taxon>
    </lineage>
</organism>
<dbReference type="OrthoDB" id="5874745at2759"/>
<sequence length="546" mass="61884">MRYMSVNNLNFDLARRYAPTDNEETYIGTFDKDIFRGVLIEPAIATYTERMAADAKKVIRQDLGNKTDKIQDGQKLAELTAKQLEYVDALKKKLALSKADLMCLIMDSYATLESAEQMTRHASEWFHEMLDDLEKRIEGEEAISKKHKENIDRMLNPVSEIGRKILRKLNDLTMLYKSLYYLDKRSLKNNETIYCSLENMQIARENLKKLVAYDKKESEIMLRSSSTPILLAETSSAFYRFEQSVLKMLPFIMNSNVANSLIETVLTQMKGIHTALIKKTPRRPLSEYLATLKPPDNLLAQSSQFQFSGIPTLNKSITKLLTAPKREKIRCDYIKLDEWPSDETVLKNDEDDCVSSSLILSAKFPTEPLSEYNESDQTNTASRSRTNITEQQNTSANKIDPTKCSSSCKALSDTHPPTVIGSREVSDTTLSSFEEAELIPNPRHHPGYNYKVMPISRSALSTSSVQRQSSSSATILKTPDPRHARKGSKTGRTRNKKQRLSKNKRFNKKSKTEKIIIPTNSMPKQSAIQSSSKKSDEASSTPITNQ</sequence>
<feature type="region of interest" description="Disordered" evidence="1">
    <location>
        <begin position="369"/>
        <end position="424"/>
    </location>
</feature>
<accession>A0A0D8XHH9</accession>
<keyword evidence="3" id="KW-1185">Reference proteome</keyword>
<feature type="compositionally biased region" description="Basic residues" evidence="1">
    <location>
        <begin position="483"/>
        <end position="511"/>
    </location>
</feature>
<dbReference type="Proteomes" id="UP000053766">
    <property type="component" value="Unassembled WGS sequence"/>
</dbReference>
<proteinExistence type="predicted"/>
<feature type="compositionally biased region" description="Low complexity" evidence="1">
    <location>
        <begin position="459"/>
        <end position="474"/>
    </location>
</feature>
<feature type="compositionally biased region" description="Polar residues" evidence="1">
    <location>
        <begin position="375"/>
        <end position="409"/>
    </location>
</feature>
<protein>
    <submittedName>
        <fullName evidence="2">Uncharacterized protein</fullName>
    </submittedName>
</protein>
<evidence type="ECO:0000256" key="1">
    <source>
        <dbReference type="SAM" id="MobiDB-lite"/>
    </source>
</evidence>
<reference evidence="2 3" key="1">
    <citation type="submission" date="2013-11" db="EMBL/GenBank/DDBJ databases">
        <title>Draft genome of the bovine lungworm Dictyocaulus viviparus.</title>
        <authorList>
            <person name="Mitreva M."/>
        </authorList>
    </citation>
    <scope>NUCLEOTIDE SEQUENCE [LARGE SCALE GENOMIC DNA]</scope>
    <source>
        <strain evidence="2 3">HannoverDv2000</strain>
    </source>
</reference>
<reference evidence="3" key="2">
    <citation type="journal article" date="2016" name="Sci. Rep.">
        <title>Dictyocaulus viviparus genome, variome and transcriptome elucidate lungworm biology and support future intervention.</title>
        <authorList>
            <person name="McNulty S.N."/>
            <person name="Strube C."/>
            <person name="Rosa B.A."/>
            <person name="Martin J.C."/>
            <person name="Tyagi R."/>
            <person name="Choi Y.J."/>
            <person name="Wang Q."/>
            <person name="Hallsworth Pepin K."/>
            <person name="Zhang X."/>
            <person name="Ozersky P."/>
            <person name="Wilson R.K."/>
            <person name="Sternberg P.W."/>
            <person name="Gasser R.B."/>
            <person name="Mitreva M."/>
        </authorList>
    </citation>
    <scope>NUCLEOTIDE SEQUENCE [LARGE SCALE GENOMIC DNA]</scope>
    <source>
        <strain evidence="3">HannoverDv2000</strain>
    </source>
</reference>
<feature type="region of interest" description="Disordered" evidence="1">
    <location>
        <begin position="459"/>
        <end position="546"/>
    </location>
</feature>
<dbReference type="AlphaFoldDB" id="A0A0D8XHH9"/>
<evidence type="ECO:0000313" key="2">
    <source>
        <dbReference type="EMBL" id="KJH41791.1"/>
    </source>
</evidence>
<dbReference type="EMBL" id="KN716760">
    <property type="protein sequence ID" value="KJH41791.1"/>
    <property type="molecule type" value="Genomic_DNA"/>
</dbReference>
<gene>
    <name evidence="2" type="ORF">DICVIV_12226</name>
</gene>